<keyword evidence="2 6" id="KW-0472">Membrane</keyword>
<evidence type="ECO:0000256" key="1">
    <source>
        <dbReference type="ARBA" id="ARBA00022729"/>
    </source>
</evidence>
<dbReference type="Pfam" id="PF04390">
    <property type="entry name" value="LptE"/>
    <property type="match status" value="1"/>
</dbReference>
<dbReference type="PANTHER" id="PTHR38098">
    <property type="entry name" value="LPS-ASSEMBLY LIPOPROTEIN LPTE"/>
    <property type="match status" value="1"/>
</dbReference>
<keyword evidence="8" id="KW-1185">Reference proteome</keyword>
<dbReference type="GO" id="GO:0015920">
    <property type="term" value="P:lipopolysaccharide transport"/>
    <property type="evidence" value="ECO:0007669"/>
    <property type="project" value="TreeGrafter"/>
</dbReference>
<dbReference type="GO" id="GO:0001530">
    <property type="term" value="F:lipopolysaccharide binding"/>
    <property type="evidence" value="ECO:0007669"/>
    <property type="project" value="TreeGrafter"/>
</dbReference>
<evidence type="ECO:0000256" key="4">
    <source>
        <dbReference type="ARBA" id="ARBA00023237"/>
    </source>
</evidence>
<comment type="similarity">
    <text evidence="6">Belongs to the LptE lipoprotein family.</text>
</comment>
<evidence type="ECO:0000313" key="7">
    <source>
        <dbReference type="EMBL" id="OQK16402.1"/>
    </source>
</evidence>
<dbReference type="Proteomes" id="UP000191980">
    <property type="component" value="Unassembled WGS sequence"/>
</dbReference>
<comment type="subunit">
    <text evidence="6">Component of the lipopolysaccharide transport and assembly complex. Interacts with LptD.</text>
</comment>
<dbReference type="HAMAP" id="MF_01186">
    <property type="entry name" value="LPS_assembly_LptE"/>
    <property type="match status" value="1"/>
</dbReference>
<evidence type="ECO:0000256" key="3">
    <source>
        <dbReference type="ARBA" id="ARBA00023139"/>
    </source>
</evidence>
<keyword evidence="3 6" id="KW-0564">Palmitate</keyword>
<dbReference type="GO" id="GO:1990351">
    <property type="term" value="C:transporter complex"/>
    <property type="evidence" value="ECO:0007669"/>
    <property type="project" value="TreeGrafter"/>
</dbReference>
<comment type="function">
    <text evidence="6">Together with LptD, is involved in the assembly of lipopolysaccharide (LPS) at the surface of the outer membrane. Required for the proper assembly of LptD. Binds LPS and may serve as the LPS recognition site at the outer membrane.</text>
</comment>
<dbReference type="GO" id="GO:0043165">
    <property type="term" value="P:Gram-negative-bacterium-type cell outer membrane assembly"/>
    <property type="evidence" value="ECO:0007669"/>
    <property type="project" value="UniProtKB-UniRule"/>
</dbReference>
<dbReference type="AlphaFoldDB" id="A0A1V8M4B9"/>
<keyword evidence="5 6" id="KW-0449">Lipoprotein</keyword>
<evidence type="ECO:0000313" key="8">
    <source>
        <dbReference type="Proteomes" id="UP000191980"/>
    </source>
</evidence>
<evidence type="ECO:0000256" key="2">
    <source>
        <dbReference type="ARBA" id="ARBA00023136"/>
    </source>
</evidence>
<dbReference type="STRING" id="1420851.AU255_00355"/>
<keyword evidence="1 6" id="KW-0732">Signal</keyword>
<dbReference type="GO" id="GO:0009279">
    <property type="term" value="C:cell outer membrane"/>
    <property type="evidence" value="ECO:0007669"/>
    <property type="project" value="UniProtKB-SubCell"/>
</dbReference>
<organism evidence="7 8">
    <name type="scientific">Methyloprofundus sedimenti</name>
    <dbReference type="NCBI Taxonomy" id="1420851"/>
    <lineage>
        <taxon>Bacteria</taxon>
        <taxon>Pseudomonadati</taxon>
        <taxon>Pseudomonadota</taxon>
        <taxon>Gammaproteobacteria</taxon>
        <taxon>Methylococcales</taxon>
        <taxon>Methylococcaceae</taxon>
        <taxon>Methyloprofundus</taxon>
    </lineage>
</organism>
<dbReference type="EMBL" id="LPUF01000001">
    <property type="protein sequence ID" value="OQK16402.1"/>
    <property type="molecule type" value="Genomic_DNA"/>
</dbReference>
<evidence type="ECO:0000256" key="5">
    <source>
        <dbReference type="ARBA" id="ARBA00023288"/>
    </source>
</evidence>
<gene>
    <name evidence="6" type="primary">lptE</name>
    <name evidence="7" type="ORF">AU255_00355</name>
</gene>
<dbReference type="Gene3D" id="3.30.160.150">
    <property type="entry name" value="Lipoprotein like domain"/>
    <property type="match status" value="1"/>
</dbReference>
<dbReference type="PANTHER" id="PTHR38098:SF1">
    <property type="entry name" value="LPS-ASSEMBLY LIPOPROTEIN LPTE"/>
    <property type="match status" value="1"/>
</dbReference>
<comment type="subcellular location">
    <subcellularLocation>
        <location evidence="6">Cell outer membrane</location>
        <topology evidence="6">Lipid-anchor</topology>
    </subcellularLocation>
</comment>
<accession>A0A1V8M4B9</accession>
<reference evidence="7 8" key="1">
    <citation type="submission" date="2015-12" db="EMBL/GenBank/DDBJ databases">
        <authorList>
            <person name="Shamseldin A."/>
            <person name="Moawad H."/>
            <person name="Abd El-Rahim W.M."/>
            <person name="Sadowsky M.J."/>
        </authorList>
    </citation>
    <scope>NUCLEOTIDE SEQUENCE [LARGE SCALE GENOMIC DNA]</scope>
    <source>
        <strain evidence="7 8">WF1</strain>
    </source>
</reference>
<dbReference type="PROSITE" id="PS51257">
    <property type="entry name" value="PROKAR_LIPOPROTEIN"/>
    <property type="match status" value="1"/>
</dbReference>
<dbReference type="InterPro" id="IPR007485">
    <property type="entry name" value="LPS_assembly_LptE"/>
</dbReference>
<proteinExistence type="inferred from homology"/>
<sequence>MFNFSIKDRLAIRGGLLLVTLLMLTACGYHLRGALELPEALKKMYVKGDSPELAAAIERTFRGTSGELVATAGEAGMILNVLDEFYQRRTISLSSTGYSNEFELIYRLSFDLLDGEGNTLVSNQTIEVMKTYYNAQSSETLLSKDNEEIVLRQELYDEAVRSVIQRARAELKKTYP</sequence>
<dbReference type="OrthoDB" id="7349153at2"/>
<dbReference type="RefSeq" id="WP_080521027.1">
    <property type="nucleotide sequence ID" value="NZ_LPUF01000001.1"/>
</dbReference>
<name>A0A1V8M4B9_9GAMM</name>
<protein>
    <recommendedName>
        <fullName evidence="6">LPS-assembly lipoprotein LptE</fullName>
    </recommendedName>
</protein>
<keyword evidence="4 6" id="KW-0998">Cell outer membrane</keyword>
<evidence type="ECO:0000256" key="6">
    <source>
        <dbReference type="HAMAP-Rule" id="MF_01186"/>
    </source>
</evidence>
<comment type="caution">
    <text evidence="7">The sequence shown here is derived from an EMBL/GenBank/DDBJ whole genome shotgun (WGS) entry which is preliminary data.</text>
</comment>